<dbReference type="EMBL" id="CP001630">
    <property type="protein sequence ID" value="ACU36701.1"/>
    <property type="molecule type" value="Genomic_DNA"/>
</dbReference>
<evidence type="ECO:0000313" key="2">
    <source>
        <dbReference type="EMBL" id="ACU36701.1"/>
    </source>
</evidence>
<dbReference type="InterPro" id="IPR028994">
    <property type="entry name" value="Integrin_alpha_N"/>
</dbReference>
<dbReference type="Proteomes" id="UP000002213">
    <property type="component" value="Chromosome"/>
</dbReference>
<name>C6WP32_ACTMD</name>
<keyword evidence="3" id="KW-1185">Reference proteome</keyword>
<feature type="chain" id="PRO_5002970109" description="FG-GAP repeat protein" evidence="1">
    <location>
        <begin position="21"/>
        <end position="216"/>
    </location>
</feature>
<dbReference type="AlphaFoldDB" id="C6WP32"/>
<dbReference type="SUPFAM" id="SSF69318">
    <property type="entry name" value="Integrin alpha N-terminal domain"/>
    <property type="match status" value="1"/>
</dbReference>
<reference evidence="2 3" key="1">
    <citation type="journal article" date="2009" name="Stand. Genomic Sci.">
        <title>Complete genome sequence of Actinosynnema mirum type strain (101).</title>
        <authorList>
            <person name="Land M."/>
            <person name="Lapidus A."/>
            <person name="Mayilraj S."/>
            <person name="Chen F."/>
            <person name="Copeland A."/>
            <person name="Del Rio T.G."/>
            <person name="Nolan M."/>
            <person name="Lucas S."/>
            <person name="Tice H."/>
            <person name="Cheng J.F."/>
            <person name="Chertkov O."/>
            <person name="Bruce D."/>
            <person name="Goodwin L."/>
            <person name="Pitluck S."/>
            <person name="Rohde M."/>
            <person name="Goker M."/>
            <person name="Pati A."/>
            <person name="Ivanova N."/>
            <person name="Mavromatis K."/>
            <person name="Chen A."/>
            <person name="Palaniappan K."/>
            <person name="Hauser L."/>
            <person name="Chang Y.J."/>
            <person name="Jeffries C.C."/>
            <person name="Brettin T."/>
            <person name="Detter J.C."/>
            <person name="Han C."/>
            <person name="Chain P."/>
            <person name="Tindall B.J."/>
            <person name="Bristow J."/>
            <person name="Eisen J.A."/>
            <person name="Markowitz V."/>
            <person name="Hugenholtz P."/>
            <person name="Kyrpides N.C."/>
            <person name="Klenk H.P."/>
        </authorList>
    </citation>
    <scope>NUCLEOTIDE SEQUENCE [LARGE SCALE GENOMIC DNA]</scope>
    <source>
        <strain evidence="3">ATCC 29888 / DSM 43827 / JCM 3225 / NBRC 14064 / NCIMB 13271 / NRRL B-12336 / IMRU 3971 / 101</strain>
    </source>
</reference>
<evidence type="ECO:0000313" key="3">
    <source>
        <dbReference type="Proteomes" id="UP000002213"/>
    </source>
</evidence>
<proteinExistence type="predicted"/>
<evidence type="ECO:0000256" key="1">
    <source>
        <dbReference type="SAM" id="SignalP"/>
    </source>
</evidence>
<evidence type="ECO:0008006" key="4">
    <source>
        <dbReference type="Google" id="ProtNLM"/>
    </source>
</evidence>
<dbReference type="KEGG" id="ami:Amir_2768"/>
<gene>
    <name evidence="2" type="ordered locus">Amir_2768</name>
</gene>
<dbReference type="HOGENOM" id="CLU_1330487_0_0_11"/>
<keyword evidence="1" id="KW-0732">Signal</keyword>
<dbReference type="eggNOG" id="ENOG5031TZ0">
    <property type="taxonomic scope" value="Bacteria"/>
</dbReference>
<feature type="signal peptide" evidence="1">
    <location>
        <begin position="1"/>
        <end position="20"/>
    </location>
</feature>
<accession>C6WP32</accession>
<protein>
    <recommendedName>
        <fullName evidence="4">FG-GAP repeat protein</fullName>
    </recommendedName>
</protein>
<dbReference type="STRING" id="446462.Amir_2768"/>
<sequence length="216" mass="22345">MPALALAALPALLLQGIASADGVPSGGDASADATTRTAFADLDGDGNAERITVDLVKADDPARQRISAVIGGVAVSALTTADGWAGVQPVQVVDLNDDGRQEVVVKELVGANTDHYTAWGYHYGALSPVTNGDDYTGAALRFHEGGGISALSYFGCEGEGAERKFKVASAVRAGFDGNYDGTVTSYRVENGIAKVTEQRAVTGSRSLFWMDARSCA</sequence>
<organism evidence="2 3">
    <name type="scientific">Actinosynnema mirum (strain ATCC 29888 / DSM 43827 / JCM 3225 / NBRC 14064 / NCIMB 13271 / NRRL B-12336 / IMRU 3971 / 101)</name>
    <dbReference type="NCBI Taxonomy" id="446462"/>
    <lineage>
        <taxon>Bacteria</taxon>
        <taxon>Bacillati</taxon>
        <taxon>Actinomycetota</taxon>
        <taxon>Actinomycetes</taxon>
        <taxon>Pseudonocardiales</taxon>
        <taxon>Pseudonocardiaceae</taxon>
        <taxon>Actinosynnema</taxon>
    </lineage>
</organism>